<keyword evidence="2" id="KW-0812">Transmembrane</keyword>
<accession>A0A9P8C3T3</accession>
<dbReference type="PANTHER" id="PTHR12265">
    <property type="entry name" value="TRANSMEMBRANE PROTEIN 53"/>
    <property type="match status" value="1"/>
</dbReference>
<evidence type="ECO:0000256" key="7">
    <source>
        <dbReference type="SAM" id="MobiDB-lite"/>
    </source>
</evidence>
<evidence type="ECO:0000256" key="1">
    <source>
        <dbReference type="ARBA" id="ARBA00004126"/>
    </source>
</evidence>
<keyword evidence="5" id="KW-0539">Nucleus</keyword>
<dbReference type="EMBL" id="MU251613">
    <property type="protein sequence ID" value="KAG9231286.1"/>
    <property type="molecule type" value="Genomic_DNA"/>
</dbReference>
<comment type="subcellular location">
    <subcellularLocation>
        <location evidence="6">Endomembrane system</location>
        <topology evidence="6">Single-pass membrane protein</topology>
    </subcellularLocation>
    <subcellularLocation>
        <location evidence="1">Nucleus membrane</location>
    </subcellularLocation>
</comment>
<feature type="region of interest" description="Disordered" evidence="7">
    <location>
        <begin position="25"/>
        <end position="44"/>
    </location>
</feature>
<evidence type="ECO:0000313" key="8">
    <source>
        <dbReference type="EMBL" id="KAG9231286.1"/>
    </source>
</evidence>
<evidence type="ECO:0000256" key="5">
    <source>
        <dbReference type="ARBA" id="ARBA00023242"/>
    </source>
</evidence>
<comment type="caution">
    <text evidence="8">The sequence shown here is derived from an EMBL/GenBank/DDBJ whole genome shotgun (WGS) entry which is preliminary data.</text>
</comment>
<dbReference type="InterPro" id="IPR008547">
    <property type="entry name" value="DUF829_TMEM53"/>
</dbReference>
<evidence type="ECO:0000256" key="2">
    <source>
        <dbReference type="ARBA" id="ARBA00022692"/>
    </source>
</evidence>
<feature type="compositionally biased region" description="Low complexity" evidence="7">
    <location>
        <begin position="30"/>
        <end position="44"/>
    </location>
</feature>
<keyword evidence="3" id="KW-1133">Transmembrane helix</keyword>
<dbReference type="OrthoDB" id="77878at2759"/>
<evidence type="ECO:0000256" key="3">
    <source>
        <dbReference type="ARBA" id="ARBA00022989"/>
    </source>
</evidence>
<reference evidence="8" key="1">
    <citation type="journal article" date="2021" name="IMA Fungus">
        <title>Genomic characterization of three marine fungi, including Emericellopsis atlantica sp. nov. with signatures of a generalist lifestyle and marine biomass degradation.</title>
        <authorList>
            <person name="Hagestad O.C."/>
            <person name="Hou L."/>
            <person name="Andersen J.H."/>
            <person name="Hansen E.H."/>
            <person name="Altermark B."/>
            <person name="Li C."/>
            <person name="Kuhnert E."/>
            <person name="Cox R.J."/>
            <person name="Crous P.W."/>
            <person name="Spatafora J.W."/>
            <person name="Lail K."/>
            <person name="Amirebrahimi M."/>
            <person name="Lipzen A."/>
            <person name="Pangilinan J."/>
            <person name="Andreopoulos W."/>
            <person name="Hayes R.D."/>
            <person name="Ng V."/>
            <person name="Grigoriev I.V."/>
            <person name="Jackson S.A."/>
            <person name="Sutton T.D.S."/>
            <person name="Dobson A.D.W."/>
            <person name="Rama T."/>
        </authorList>
    </citation>
    <scope>NUCLEOTIDE SEQUENCE</scope>
    <source>
        <strain evidence="8">TRa018bII</strain>
    </source>
</reference>
<evidence type="ECO:0000313" key="9">
    <source>
        <dbReference type="Proteomes" id="UP000824998"/>
    </source>
</evidence>
<dbReference type="Proteomes" id="UP000824998">
    <property type="component" value="Unassembled WGS sequence"/>
</dbReference>
<dbReference type="GO" id="GO:0031965">
    <property type="term" value="C:nuclear membrane"/>
    <property type="evidence" value="ECO:0007669"/>
    <property type="project" value="UniProtKB-SubCell"/>
</dbReference>
<keyword evidence="9" id="KW-1185">Reference proteome</keyword>
<protein>
    <recommendedName>
        <fullName evidence="10">Indole-diterpene biosynthesis protein PaxU</fullName>
    </recommendedName>
</protein>
<keyword evidence="4" id="KW-0472">Membrane</keyword>
<dbReference type="Pfam" id="PF05705">
    <property type="entry name" value="DUF829"/>
    <property type="match status" value="1"/>
</dbReference>
<dbReference type="AlphaFoldDB" id="A0A9P8C3T3"/>
<evidence type="ECO:0000256" key="6">
    <source>
        <dbReference type="ARBA" id="ARBA00037847"/>
    </source>
</evidence>
<gene>
    <name evidence="8" type="ORF">BJ875DRAFT_469951</name>
</gene>
<evidence type="ECO:0000256" key="4">
    <source>
        <dbReference type="ARBA" id="ARBA00023136"/>
    </source>
</evidence>
<organism evidence="8 9">
    <name type="scientific">Amylocarpus encephaloides</name>
    <dbReference type="NCBI Taxonomy" id="45428"/>
    <lineage>
        <taxon>Eukaryota</taxon>
        <taxon>Fungi</taxon>
        <taxon>Dikarya</taxon>
        <taxon>Ascomycota</taxon>
        <taxon>Pezizomycotina</taxon>
        <taxon>Leotiomycetes</taxon>
        <taxon>Helotiales</taxon>
        <taxon>Helotiales incertae sedis</taxon>
        <taxon>Amylocarpus</taxon>
    </lineage>
</organism>
<dbReference type="PANTHER" id="PTHR12265:SF30">
    <property type="entry name" value="TRANSMEMBRANE PROTEIN 53"/>
    <property type="match status" value="1"/>
</dbReference>
<sequence length="328" mass="36580">MSSSPKLKPLSEFTRLNDIIAVYKPPLQPNRPASSPSPSSTPQEPSLVILCTWLGGATSRRISTYTRTYQRLLPHASILLIQTTTADMTYRSIPAQHSRMLPARDYVSNFLASQTRAGSEANNRTLPLNGPGQPILLHMLSSGGANTACILAFALEETSTPLPRYLMGIIHDCNPGMQDFWRGFDSLRVSLAKSSLPVRVIGTSTSFISMVALQPLMKTGAIKGMDFLREKLLELLGTPGEMKGTKRLYMWSRGDRVIDWTAVSRHAEDARKMGFEVEERMFEQGEHCALPMANGKEYWDEIRELWKGEKQAEIEPKEQGVLVIKSKL</sequence>
<name>A0A9P8C3T3_9HELO</name>
<evidence type="ECO:0008006" key="10">
    <source>
        <dbReference type="Google" id="ProtNLM"/>
    </source>
</evidence>
<proteinExistence type="predicted"/>